<accession>A0A9X1HXN1</accession>
<organism evidence="4 5">
    <name type="scientific">Fulvivirga sedimenti</name>
    <dbReference type="NCBI Taxonomy" id="2879465"/>
    <lineage>
        <taxon>Bacteria</taxon>
        <taxon>Pseudomonadati</taxon>
        <taxon>Bacteroidota</taxon>
        <taxon>Cytophagia</taxon>
        <taxon>Cytophagales</taxon>
        <taxon>Fulvivirgaceae</taxon>
        <taxon>Fulvivirga</taxon>
    </lineage>
</organism>
<dbReference type="CDD" id="cd07034">
    <property type="entry name" value="TPP_PYR_PFOR_IOR-alpha_like"/>
    <property type="match status" value="1"/>
</dbReference>
<feature type="domain" description="Pyruvate/ketoisovalerate oxidoreductase catalytic" evidence="2">
    <location>
        <begin position="18"/>
        <end position="208"/>
    </location>
</feature>
<dbReference type="GO" id="GO:0016903">
    <property type="term" value="F:oxidoreductase activity, acting on the aldehyde or oxo group of donors"/>
    <property type="evidence" value="ECO:0007669"/>
    <property type="project" value="InterPro"/>
</dbReference>
<dbReference type="InterPro" id="IPR019752">
    <property type="entry name" value="Pyrv/ketoisovalerate_OxRed_cat"/>
</dbReference>
<sequence length="613" mass="66842">MALTKSEEVVILFAGDSGDGIQLTGGQFTETVELFGNDISTFPNYPADIRAPVGTTSGVSGFQLKFGSVEVFTPGDQYDVLVVMNAAALKVNLPNLKKGGIIIANLGGFDAKNLKLAKYIDDENPLTDHSLDGYEVHAIDITKLTREALKDSSLGMKEVDRCKNMFVLGFVYWMFNQKLDNTIHFIEQKFTDKPELAEANVEVLKTGYHYGDTSETFTSRFKVKAAKLPRGKYRNVNGNQGVALGLVAAAKHNNFDLFYSSYPITPASDILHELSKHKNFGVKTFQAEDEIAAACAAIGSAFAGGLACTGSSGPGIALKGEALGLAVILELPLVIVNVQRGGPSTGMPTKTEQADLLQALYGRHGEAPMPVLAAASPKDCFGAVYEAAKLAVEHMTPVMLLSDGYIANGAEPWRFPSSDELPEIKIKQVPPNSFRDEQYMPYVRDEFEVRPWVPIGTKGYEHRIGGLEKEILTGNVSYDPVNHEKMVEIRDRKIAKIAEVIPEQEINRGVAGADLCILSWGSTFGAIETAVRDQVEKGVSVAHIHLRYLNPLPRNLGALLSSFGKVLIPEMNKGQLSMLIRDRFLIDAKSLSKMKGLPFTVDEIKEAIQKELS</sequence>
<dbReference type="PANTHER" id="PTHR32154">
    <property type="entry name" value="PYRUVATE-FLAVODOXIN OXIDOREDUCTASE-RELATED"/>
    <property type="match status" value="1"/>
</dbReference>
<protein>
    <submittedName>
        <fullName evidence="4">2-oxoacid:acceptor oxidoreductase subunit alpha</fullName>
    </submittedName>
</protein>
<keyword evidence="5" id="KW-1185">Reference proteome</keyword>
<dbReference type="EMBL" id="JAIXNE010000006">
    <property type="protein sequence ID" value="MCA6078344.1"/>
    <property type="molecule type" value="Genomic_DNA"/>
</dbReference>
<dbReference type="GO" id="GO:0006979">
    <property type="term" value="P:response to oxidative stress"/>
    <property type="evidence" value="ECO:0007669"/>
    <property type="project" value="TreeGrafter"/>
</dbReference>
<dbReference type="FunFam" id="3.40.50.970:FF:000022">
    <property type="entry name" value="2-oxoglutarate ferredoxin oxidoreductase alpha subunit"/>
    <property type="match status" value="1"/>
</dbReference>
<evidence type="ECO:0000313" key="5">
    <source>
        <dbReference type="Proteomes" id="UP001139409"/>
    </source>
</evidence>
<evidence type="ECO:0000259" key="3">
    <source>
        <dbReference type="Pfam" id="PF01855"/>
    </source>
</evidence>
<dbReference type="InterPro" id="IPR050722">
    <property type="entry name" value="Pyruvate:ferred/Flavod_OxRd"/>
</dbReference>
<dbReference type="InterPro" id="IPR022367">
    <property type="entry name" value="2-oxoacid/accept_OxRdtase_asu"/>
</dbReference>
<dbReference type="SUPFAM" id="SSF53323">
    <property type="entry name" value="Pyruvate-ferredoxin oxidoreductase, PFOR, domain III"/>
    <property type="match status" value="1"/>
</dbReference>
<dbReference type="InterPro" id="IPR009014">
    <property type="entry name" value="Transketo_C/PFOR_II"/>
</dbReference>
<comment type="caution">
    <text evidence="4">The sequence shown here is derived from an EMBL/GenBank/DDBJ whole genome shotgun (WGS) entry which is preliminary data.</text>
</comment>
<dbReference type="Pfam" id="PF01855">
    <property type="entry name" value="POR_N"/>
    <property type="match status" value="1"/>
</dbReference>
<dbReference type="Proteomes" id="UP001139409">
    <property type="component" value="Unassembled WGS sequence"/>
</dbReference>
<reference evidence="4" key="1">
    <citation type="submission" date="2021-09" db="EMBL/GenBank/DDBJ databases">
        <title>Fulvivirga sp. isolated from coastal sediment.</title>
        <authorList>
            <person name="Yu H."/>
        </authorList>
    </citation>
    <scope>NUCLEOTIDE SEQUENCE</scope>
    <source>
        <strain evidence="4">1062</strain>
    </source>
</reference>
<dbReference type="NCBIfam" id="TIGR03710">
    <property type="entry name" value="OAFO_sf"/>
    <property type="match status" value="1"/>
</dbReference>
<evidence type="ECO:0000313" key="4">
    <source>
        <dbReference type="EMBL" id="MCA6078344.1"/>
    </source>
</evidence>
<dbReference type="Gene3D" id="3.40.920.10">
    <property type="entry name" value="Pyruvate-ferredoxin oxidoreductase, PFOR, domain III"/>
    <property type="match status" value="1"/>
</dbReference>
<name>A0A9X1HXN1_9BACT</name>
<dbReference type="Pfam" id="PF01558">
    <property type="entry name" value="POR"/>
    <property type="match status" value="1"/>
</dbReference>
<dbReference type="InterPro" id="IPR002880">
    <property type="entry name" value="Pyrv_Fd/Flavodoxin_OxRdtase_N"/>
</dbReference>
<evidence type="ECO:0000259" key="2">
    <source>
        <dbReference type="Pfam" id="PF01558"/>
    </source>
</evidence>
<dbReference type="InterPro" id="IPR002869">
    <property type="entry name" value="Pyrv_flavodox_OxRed_cen"/>
</dbReference>
<dbReference type="Gene3D" id="3.40.50.970">
    <property type="match status" value="1"/>
</dbReference>
<gene>
    <name evidence="4" type="ORF">LDX50_25955</name>
</gene>
<evidence type="ECO:0000256" key="1">
    <source>
        <dbReference type="ARBA" id="ARBA00023002"/>
    </source>
</evidence>
<dbReference type="AlphaFoldDB" id="A0A9X1HXN1"/>
<feature type="domain" description="Pyruvate flavodoxin/ferredoxin oxidoreductase pyrimidine binding" evidence="3">
    <location>
        <begin position="258"/>
        <end position="436"/>
    </location>
</feature>
<dbReference type="SUPFAM" id="SSF52922">
    <property type="entry name" value="TK C-terminal domain-like"/>
    <property type="match status" value="1"/>
</dbReference>
<dbReference type="SUPFAM" id="SSF52518">
    <property type="entry name" value="Thiamin diphosphate-binding fold (THDP-binding)"/>
    <property type="match status" value="1"/>
</dbReference>
<dbReference type="PANTHER" id="PTHR32154:SF20">
    <property type="entry name" value="2-OXOGLUTARATE OXIDOREDUCTASE SUBUNIT KORA"/>
    <property type="match status" value="1"/>
</dbReference>
<dbReference type="InterPro" id="IPR029061">
    <property type="entry name" value="THDP-binding"/>
</dbReference>
<proteinExistence type="predicted"/>
<keyword evidence="1" id="KW-0560">Oxidoreductase</keyword>
<dbReference type="Gene3D" id="3.40.50.920">
    <property type="match status" value="1"/>
</dbReference>